<protein>
    <submittedName>
        <fullName evidence="3">Scavenger receptor cysteine-rich type 1 M130</fullName>
    </submittedName>
</protein>
<evidence type="ECO:0000256" key="1">
    <source>
        <dbReference type="SAM" id="Coils"/>
    </source>
</evidence>
<proteinExistence type="predicted"/>
<feature type="region of interest" description="Disordered" evidence="2">
    <location>
        <begin position="148"/>
        <end position="227"/>
    </location>
</feature>
<dbReference type="EMBL" id="CACRXK020005777">
    <property type="protein sequence ID" value="CAB4007367.1"/>
    <property type="molecule type" value="Genomic_DNA"/>
</dbReference>
<comment type="caution">
    <text evidence="3">The sequence shown here is derived from an EMBL/GenBank/DDBJ whole genome shotgun (WGS) entry which is preliminary data.</text>
</comment>
<feature type="non-terminal residue" evidence="3">
    <location>
        <position position="349"/>
    </location>
</feature>
<keyword evidence="1" id="KW-0175">Coiled coil</keyword>
<keyword evidence="3" id="KW-0675">Receptor</keyword>
<gene>
    <name evidence="3" type="ORF">PACLA_8A061493</name>
</gene>
<organism evidence="3 4">
    <name type="scientific">Paramuricea clavata</name>
    <name type="common">Red gorgonian</name>
    <name type="synonym">Violescent sea-whip</name>
    <dbReference type="NCBI Taxonomy" id="317549"/>
    <lineage>
        <taxon>Eukaryota</taxon>
        <taxon>Metazoa</taxon>
        <taxon>Cnidaria</taxon>
        <taxon>Anthozoa</taxon>
        <taxon>Octocorallia</taxon>
        <taxon>Malacalcyonacea</taxon>
        <taxon>Plexauridae</taxon>
        <taxon>Paramuricea</taxon>
    </lineage>
</organism>
<name>A0A7D9ECV2_PARCT</name>
<dbReference type="Proteomes" id="UP001152795">
    <property type="component" value="Unassembled WGS sequence"/>
</dbReference>
<keyword evidence="4" id="KW-1185">Reference proteome</keyword>
<evidence type="ECO:0000313" key="3">
    <source>
        <dbReference type="EMBL" id="CAB4007367.1"/>
    </source>
</evidence>
<dbReference type="SUPFAM" id="SSF52266">
    <property type="entry name" value="SGNH hydrolase"/>
    <property type="match status" value="1"/>
</dbReference>
<dbReference type="InterPro" id="IPR051532">
    <property type="entry name" value="Ester_Hydrolysis_Enzymes"/>
</dbReference>
<dbReference type="PANTHER" id="PTHR30383">
    <property type="entry name" value="THIOESTERASE 1/PROTEASE 1/LYSOPHOSPHOLIPASE L1"/>
    <property type="match status" value="1"/>
</dbReference>
<accession>A0A7D9ECV2</accession>
<feature type="coiled-coil region" evidence="1">
    <location>
        <begin position="68"/>
        <end position="116"/>
    </location>
</feature>
<reference evidence="3" key="1">
    <citation type="submission" date="2020-04" db="EMBL/GenBank/DDBJ databases">
        <authorList>
            <person name="Alioto T."/>
            <person name="Alioto T."/>
            <person name="Gomez Garrido J."/>
        </authorList>
    </citation>
    <scope>NUCLEOTIDE SEQUENCE</scope>
    <source>
        <strain evidence="3">A484AB</strain>
    </source>
</reference>
<dbReference type="InterPro" id="IPR036514">
    <property type="entry name" value="SGNH_hydro_sf"/>
</dbReference>
<dbReference type="AlphaFoldDB" id="A0A7D9ECV2"/>
<sequence>MAKSLSDVKNSEEQTKDRLLETTLETLNNKLQTLEEGISSKMSSVTDILLVHSKELRELKNLDSDTELSWLRKENARLKDENEKITEHVNNLSFVLADLQDKAARANEEKASLMTSIRLLFKDLESTQPINVNHLETPHDQQQAVLECSSDTKDTNSEHVVTIPTKNSFSPLLVEETNTNDNETDADNENNKRQQRDSATQMVKKDHNSHKKPKDKPAYEQRAGSETGHRLNVAIIGDSMVKHLNPSKLRKGTKHNINVQTFSGANVADMRYYVKPAISRSPDYLLLHVGTNDLKQQTPQQIAGSISTLCQEIVKESPNTKIVLSKVITRSDDSSLDSKIKELNCKLSQ</sequence>
<dbReference type="OrthoDB" id="1731983at2759"/>
<evidence type="ECO:0000313" key="4">
    <source>
        <dbReference type="Proteomes" id="UP001152795"/>
    </source>
</evidence>
<dbReference type="Gene3D" id="3.40.50.1110">
    <property type="entry name" value="SGNH hydrolase"/>
    <property type="match status" value="1"/>
</dbReference>
<evidence type="ECO:0000256" key="2">
    <source>
        <dbReference type="SAM" id="MobiDB-lite"/>
    </source>
</evidence>